<proteinExistence type="predicted"/>
<evidence type="ECO:0000313" key="2">
    <source>
        <dbReference type="Proteomes" id="UP000266313"/>
    </source>
</evidence>
<keyword evidence="2" id="KW-1185">Reference proteome</keyword>
<protein>
    <submittedName>
        <fullName evidence="1">Laminin subunit alpha-1</fullName>
    </submittedName>
</protein>
<gene>
    <name evidence="1" type="ORF">sS8_2193</name>
</gene>
<sequence>MPYNATVQELQNSRDRTDFIRPILSYIPIVAEGFTLVRATLALQIKLSFQSIVDAVLEIETQLTGRGA</sequence>
<evidence type="ECO:0000313" key="1">
    <source>
        <dbReference type="EMBL" id="BBA34145.1"/>
    </source>
</evidence>
<dbReference type="EMBL" id="AP017928">
    <property type="protein sequence ID" value="BBA34145.1"/>
    <property type="molecule type" value="Genomic_DNA"/>
</dbReference>
<dbReference type="KEGG" id="mmai:sS8_2193"/>
<organism evidence="1 2">
    <name type="scientific">Methylocaldum marinum</name>
    <dbReference type="NCBI Taxonomy" id="1432792"/>
    <lineage>
        <taxon>Bacteria</taxon>
        <taxon>Pseudomonadati</taxon>
        <taxon>Pseudomonadota</taxon>
        <taxon>Gammaproteobacteria</taxon>
        <taxon>Methylococcales</taxon>
        <taxon>Methylococcaceae</taxon>
        <taxon>Methylocaldum</taxon>
    </lineage>
</organism>
<name>A0A250KR58_9GAMM</name>
<accession>A0A250KR58</accession>
<dbReference type="AlphaFoldDB" id="A0A250KR58"/>
<reference evidence="1 2" key="1">
    <citation type="submission" date="2016-12" db="EMBL/GenBank/DDBJ databases">
        <title>Genome sequencing of Methylocaldum marinum.</title>
        <authorList>
            <person name="Takeuchi M."/>
            <person name="Kamagata Y."/>
            <person name="Hiraoka S."/>
            <person name="Oshima K."/>
            <person name="Hattori M."/>
            <person name="Iwasaki W."/>
        </authorList>
    </citation>
    <scope>NUCLEOTIDE SEQUENCE [LARGE SCALE GENOMIC DNA]</scope>
    <source>
        <strain evidence="1 2">S8</strain>
    </source>
</reference>
<dbReference type="Proteomes" id="UP000266313">
    <property type="component" value="Chromosome"/>
</dbReference>